<reference evidence="2" key="1">
    <citation type="journal article" date="2019" name="Int. J. Syst. Evol. Microbiol.">
        <title>The Global Catalogue of Microorganisms (GCM) 10K type strain sequencing project: providing services to taxonomists for standard genome sequencing and annotation.</title>
        <authorList>
            <consortium name="The Broad Institute Genomics Platform"/>
            <consortium name="The Broad Institute Genome Sequencing Center for Infectious Disease"/>
            <person name="Wu L."/>
            <person name="Ma J."/>
        </authorList>
    </citation>
    <scope>NUCLEOTIDE SEQUENCE [LARGE SCALE GENOMIC DNA]</scope>
    <source>
        <strain evidence="2">CCUG 62945</strain>
    </source>
</reference>
<dbReference type="RefSeq" id="WP_380187656.1">
    <property type="nucleotide sequence ID" value="NZ_JBHTBQ010000014.1"/>
</dbReference>
<dbReference type="Proteomes" id="UP001596473">
    <property type="component" value="Unassembled WGS sequence"/>
</dbReference>
<evidence type="ECO:0000313" key="1">
    <source>
        <dbReference type="EMBL" id="MFC7420019.1"/>
    </source>
</evidence>
<proteinExistence type="predicted"/>
<name>A0ABW2QWW0_9NEIS</name>
<protein>
    <recommendedName>
        <fullName evidence="3">Exopolysaccharide biosynthesis operon protein EpsL</fullName>
    </recommendedName>
</protein>
<evidence type="ECO:0000313" key="2">
    <source>
        <dbReference type="Proteomes" id="UP001596473"/>
    </source>
</evidence>
<accession>A0ABW2QWW0</accession>
<dbReference type="EMBL" id="JBHTBQ010000014">
    <property type="protein sequence ID" value="MFC7420019.1"/>
    <property type="molecule type" value="Genomic_DNA"/>
</dbReference>
<organism evidence="1 2">
    <name type="scientific">Iodobacter arcticus</name>
    <dbReference type="NCBI Taxonomy" id="590593"/>
    <lineage>
        <taxon>Bacteria</taxon>
        <taxon>Pseudomonadati</taxon>
        <taxon>Pseudomonadota</taxon>
        <taxon>Betaproteobacteria</taxon>
        <taxon>Neisseriales</taxon>
        <taxon>Chitinibacteraceae</taxon>
        <taxon>Iodobacter</taxon>
    </lineage>
</organism>
<evidence type="ECO:0008006" key="3">
    <source>
        <dbReference type="Google" id="ProtNLM"/>
    </source>
</evidence>
<gene>
    <name evidence="1" type="ORF">ACFQNF_08985</name>
</gene>
<sequence length="390" mass="44286">MWFRIFLLGVCFIDYAQAAYDPEDILKLNAGLGYQYDSNLFKLDENINNTQTNKMGKRSDSKLEARLGGRLDLTISRQLLTINADINQISYQNFSDLNHNDWNTGLTWNWLIGSTLSGKLTANTSTRMSSFEDDFLSRNGNSVLDMQRQNSLNWQGTLQLKSSIAIIASAGTTTEKHDLKEYINAKSDVASIGMQYQSEKGNFIAARHSWRKYTYDQDLPFRAGFKEQTSSIDIGYAPSSKIDINATVGLSQWESSLNGQSQNTPQGDLALVWRATSKSIFRMSYGQSFAEFTSGAGRNLDQRMNLNAKWLMTERTDWTIDFNRRDRSLEIAGSSSENDESTDSLRLALSYRALKPLTISSYVQAEQRKSDVRNGNYKDYQFGFNARFDY</sequence>
<dbReference type="SUPFAM" id="SSF56935">
    <property type="entry name" value="Porins"/>
    <property type="match status" value="1"/>
</dbReference>
<keyword evidence="2" id="KW-1185">Reference proteome</keyword>
<comment type="caution">
    <text evidence="1">The sequence shown here is derived from an EMBL/GenBank/DDBJ whole genome shotgun (WGS) entry which is preliminary data.</text>
</comment>